<evidence type="ECO:0000313" key="1">
    <source>
        <dbReference type="EMBL" id="JAH66638.1"/>
    </source>
</evidence>
<dbReference type="EMBL" id="GBXM01041939">
    <property type="protein sequence ID" value="JAH66638.1"/>
    <property type="molecule type" value="Transcribed_RNA"/>
</dbReference>
<protein>
    <submittedName>
        <fullName evidence="1">Uncharacterized protein</fullName>
    </submittedName>
</protein>
<organism evidence="1">
    <name type="scientific">Anguilla anguilla</name>
    <name type="common">European freshwater eel</name>
    <name type="synonym">Muraena anguilla</name>
    <dbReference type="NCBI Taxonomy" id="7936"/>
    <lineage>
        <taxon>Eukaryota</taxon>
        <taxon>Metazoa</taxon>
        <taxon>Chordata</taxon>
        <taxon>Craniata</taxon>
        <taxon>Vertebrata</taxon>
        <taxon>Euteleostomi</taxon>
        <taxon>Actinopterygii</taxon>
        <taxon>Neopterygii</taxon>
        <taxon>Teleostei</taxon>
        <taxon>Anguilliformes</taxon>
        <taxon>Anguillidae</taxon>
        <taxon>Anguilla</taxon>
    </lineage>
</organism>
<reference evidence="1" key="2">
    <citation type="journal article" date="2015" name="Fish Shellfish Immunol.">
        <title>Early steps in the European eel (Anguilla anguilla)-Vibrio vulnificus interaction in the gills: Role of the RtxA13 toxin.</title>
        <authorList>
            <person name="Callol A."/>
            <person name="Pajuelo D."/>
            <person name="Ebbesson L."/>
            <person name="Teles M."/>
            <person name="MacKenzie S."/>
            <person name="Amaro C."/>
        </authorList>
    </citation>
    <scope>NUCLEOTIDE SEQUENCE</scope>
</reference>
<proteinExistence type="predicted"/>
<accession>A0A0E9UNU6</accession>
<sequence length="63" mass="6767">MGDRGCGKLKSAWLGSSDNFPECTGALCAWGLRPTPTERLLTSPCTLTTCWDEKEGTFLGTTP</sequence>
<reference evidence="1" key="1">
    <citation type="submission" date="2014-11" db="EMBL/GenBank/DDBJ databases">
        <authorList>
            <person name="Amaro Gonzalez C."/>
        </authorList>
    </citation>
    <scope>NUCLEOTIDE SEQUENCE</scope>
</reference>
<name>A0A0E9UNU6_ANGAN</name>
<dbReference type="AlphaFoldDB" id="A0A0E9UNU6"/>